<dbReference type="InterPro" id="IPR009057">
    <property type="entry name" value="Homeodomain-like_sf"/>
</dbReference>
<keyword evidence="2" id="KW-0238">DNA-binding</keyword>
<dbReference type="CDD" id="cd06976">
    <property type="entry name" value="cupin_MtlR-like_N"/>
    <property type="match status" value="1"/>
</dbReference>
<dbReference type="InterPro" id="IPR014710">
    <property type="entry name" value="RmlC-like_jellyroll"/>
</dbReference>
<keyword evidence="3" id="KW-0804">Transcription</keyword>
<dbReference type="InterPro" id="IPR018062">
    <property type="entry name" value="HTH_AraC-typ_CS"/>
</dbReference>
<dbReference type="InterPro" id="IPR011051">
    <property type="entry name" value="RmlC_Cupin_sf"/>
</dbReference>
<keyword evidence="6" id="KW-1185">Reference proteome</keyword>
<protein>
    <submittedName>
        <fullName evidence="5">AraC family transcriptional regulator</fullName>
    </submittedName>
</protein>
<proteinExistence type="predicted"/>
<evidence type="ECO:0000313" key="5">
    <source>
        <dbReference type="EMBL" id="MFD1165544.1"/>
    </source>
</evidence>
<dbReference type="SUPFAM" id="SSF51182">
    <property type="entry name" value="RmlC-like cupins"/>
    <property type="match status" value="1"/>
</dbReference>
<dbReference type="Gene3D" id="2.60.120.10">
    <property type="entry name" value="Jelly Rolls"/>
    <property type="match status" value="1"/>
</dbReference>
<name>A0ABW3RKC2_9SPHI</name>
<dbReference type="SUPFAM" id="SSF46689">
    <property type="entry name" value="Homeodomain-like"/>
    <property type="match status" value="2"/>
</dbReference>
<dbReference type="EMBL" id="JBHTKY010000009">
    <property type="protein sequence ID" value="MFD1165544.1"/>
    <property type="molecule type" value="Genomic_DNA"/>
</dbReference>
<evidence type="ECO:0000256" key="3">
    <source>
        <dbReference type="ARBA" id="ARBA00023163"/>
    </source>
</evidence>
<reference evidence="6" key="1">
    <citation type="journal article" date="2019" name="Int. J. Syst. Evol. Microbiol.">
        <title>The Global Catalogue of Microorganisms (GCM) 10K type strain sequencing project: providing services to taxonomists for standard genome sequencing and annotation.</title>
        <authorList>
            <consortium name="The Broad Institute Genomics Platform"/>
            <consortium name="The Broad Institute Genome Sequencing Center for Infectious Disease"/>
            <person name="Wu L."/>
            <person name="Ma J."/>
        </authorList>
    </citation>
    <scope>NUCLEOTIDE SEQUENCE [LARGE SCALE GENOMIC DNA]</scope>
    <source>
        <strain evidence="6">CCUG 52468</strain>
    </source>
</reference>
<evidence type="ECO:0000313" key="6">
    <source>
        <dbReference type="Proteomes" id="UP001597205"/>
    </source>
</evidence>
<dbReference type="PANTHER" id="PTHR43280:SF27">
    <property type="entry name" value="TRANSCRIPTIONAL REGULATOR MTLR"/>
    <property type="match status" value="1"/>
</dbReference>
<sequence>MKAKYHQVPKQTNTTFSIRHDILPQFGTVWHYHPEIELHYLIKGQGMRFIGENIADFYDDEVILMGSNIPHMWKGNNQDDDGNYVEALVVHFHPESLGKDFMSIPEIKVIRNYLIMAQQGLLIIGETKKKVQKLMIKMKEQTGINRIVILLRIFELLSTSKDYEIISASYINNNFNKPDQARINNIFTFTFNNFKNKITIEELAEISNLSATSFCRYFKSATKKSYFEFLTEIRLNYACRELLNSDNNIKSIAEESGFENLSNFYRHFKNYMKMSPLKYKKVKYIG</sequence>
<evidence type="ECO:0000256" key="2">
    <source>
        <dbReference type="ARBA" id="ARBA00023125"/>
    </source>
</evidence>
<comment type="caution">
    <text evidence="5">The sequence shown here is derived from an EMBL/GenBank/DDBJ whole genome shotgun (WGS) entry which is preliminary data.</text>
</comment>
<dbReference type="SMART" id="SM00342">
    <property type="entry name" value="HTH_ARAC"/>
    <property type="match status" value="1"/>
</dbReference>
<dbReference type="RefSeq" id="WP_380895649.1">
    <property type="nucleotide sequence ID" value="NZ_JBHTKY010000009.1"/>
</dbReference>
<dbReference type="InterPro" id="IPR018060">
    <property type="entry name" value="HTH_AraC"/>
</dbReference>
<dbReference type="PROSITE" id="PS01124">
    <property type="entry name" value="HTH_ARAC_FAMILY_2"/>
    <property type="match status" value="1"/>
</dbReference>
<dbReference type="PANTHER" id="PTHR43280">
    <property type="entry name" value="ARAC-FAMILY TRANSCRIPTIONAL REGULATOR"/>
    <property type="match status" value="1"/>
</dbReference>
<evidence type="ECO:0000256" key="1">
    <source>
        <dbReference type="ARBA" id="ARBA00023015"/>
    </source>
</evidence>
<dbReference type="Proteomes" id="UP001597205">
    <property type="component" value="Unassembled WGS sequence"/>
</dbReference>
<accession>A0ABW3RKC2</accession>
<dbReference type="PROSITE" id="PS00041">
    <property type="entry name" value="HTH_ARAC_FAMILY_1"/>
    <property type="match status" value="1"/>
</dbReference>
<organism evidence="5 6">
    <name type="scientific">Sphingobacterium daejeonense</name>
    <dbReference type="NCBI Taxonomy" id="371142"/>
    <lineage>
        <taxon>Bacteria</taxon>
        <taxon>Pseudomonadati</taxon>
        <taxon>Bacteroidota</taxon>
        <taxon>Sphingobacteriia</taxon>
        <taxon>Sphingobacteriales</taxon>
        <taxon>Sphingobacteriaceae</taxon>
        <taxon>Sphingobacterium</taxon>
    </lineage>
</organism>
<evidence type="ECO:0000259" key="4">
    <source>
        <dbReference type="PROSITE" id="PS01124"/>
    </source>
</evidence>
<dbReference type="Gene3D" id="1.10.10.60">
    <property type="entry name" value="Homeodomain-like"/>
    <property type="match status" value="2"/>
</dbReference>
<keyword evidence="1" id="KW-0805">Transcription regulation</keyword>
<gene>
    <name evidence="5" type="ORF">ACFQ2C_08015</name>
</gene>
<feature type="domain" description="HTH araC/xylS-type" evidence="4">
    <location>
        <begin position="184"/>
        <end position="282"/>
    </location>
</feature>
<dbReference type="Pfam" id="PF12833">
    <property type="entry name" value="HTH_18"/>
    <property type="match status" value="1"/>
</dbReference>